<sequence length="197" mass="21613">MGKRIAFWFEFASTYSYLSAMRIERAAADLGVTIAWEPFLLGPIFAAQGWTSSPFNLFPAKGRYMWRDMERLCARQGLPLTRPDPFPQNGLPAARLAMVAREMGHIAPFVRAVYAAQFGRGLVISDPQVLAECWAEAGLPPEAMEQAKSPEIKAALFAQGERAAALDLFGAPSFVVGEEVFWGDDRLDQALALAAQS</sequence>
<dbReference type="Gene3D" id="3.40.30.10">
    <property type="entry name" value="Glutaredoxin"/>
    <property type="match status" value="1"/>
</dbReference>
<evidence type="ECO:0000313" key="5">
    <source>
        <dbReference type="Proteomes" id="UP000565723"/>
    </source>
</evidence>
<comment type="catalytic activity">
    <reaction evidence="1">
        <text>2-hydroxychromene-2-carboxylate = (3E)-4-(2-hydroxyphenyl)-2-oxobut-3-enoate</text>
        <dbReference type="Rhea" id="RHEA:27401"/>
        <dbReference type="ChEBI" id="CHEBI:59350"/>
        <dbReference type="ChEBI" id="CHEBI:59353"/>
        <dbReference type="EC" id="5.99.1.4"/>
    </reaction>
</comment>
<dbReference type="OMA" id="PFWGFDR"/>
<organism evidence="4 5">
    <name type="scientific">Ruegeria pomeroyi</name>
    <dbReference type="NCBI Taxonomy" id="89184"/>
    <lineage>
        <taxon>Bacteria</taxon>
        <taxon>Pseudomonadati</taxon>
        <taxon>Pseudomonadota</taxon>
        <taxon>Alphaproteobacteria</taxon>
        <taxon>Rhodobacterales</taxon>
        <taxon>Roseobacteraceae</taxon>
        <taxon>Ruegeria</taxon>
    </lineage>
</organism>
<dbReference type="PANTHER" id="PTHR42943">
    <property type="entry name" value="GLUTATHIONE S-TRANSFERASE KAPPA"/>
    <property type="match status" value="1"/>
</dbReference>
<gene>
    <name evidence="4" type="ORF">HW564_16660</name>
</gene>
<reference evidence="4 5" key="1">
    <citation type="journal article" date="2020" name="Proc. Natl. Acad. Sci. U.S.A.">
        <title>Ecological drivers of bacterial community assembly in synthetic phycospheres.</title>
        <authorList>
            <person name="Fu H."/>
            <person name="Uchimiya M."/>
            <person name="Gore J."/>
            <person name="Moran M.A."/>
        </authorList>
    </citation>
    <scope>NUCLEOTIDE SEQUENCE [LARGE SCALE GENOMIC DNA]</scope>
    <source>
        <strain evidence="4">HF-Din03</strain>
    </source>
</reference>
<dbReference type="CDD" id="cd03022">
    <property type="entry name" value="DsbA_HCCA_Iso"/>
    <property type="match status" value="1"/>
</dbReference>
<dbReference type="Proteomes" id="UP000565723">
    <property type="component" value="Unassembled WGS sequence"/>
</dbReference>
<feature type="domain" description="DSBA-like thioredoxin" evidence="3">
    <location>
        <begin position="5"/>
        <end position="189"/>
    </location>
</feature>
<dbReference type="InterPro" id="IPR014440">
    <property type="entry name" value="HCCAis_GSTk"/>
</dbReference>
<name>A0A850LLF3_9RHOB</name>
<feature type="active site" description="Nucleophile" evidence="2">
    <location>
        <position position="13"/>
    </location>
</feature>
<dbReference type="PIRSF" id="PIRSF006386">
    <property type="entry name" value="HCCAis_GSTk"/>
    <property type="match status" value="1"/>
</dbReference>
<evidence type="ECO:0000259" key="3">
    <source>
        <dbReference type="Pfam" id="PF01323"/>
    </source>
</evidence>
<dbReference type="InterPro" id="IPR044087">
    <property type="entry name" value="NahD-like"/>
</dbReference>
<dbReference type="InterPro" id="IPR036249">
    <property type="entry name" value="Thioredoxin-like_sf"/>
</dbReference>
<dbReference type="InterPro" id="IPR001853">
    <property type="entry name" value="DSBA-like_thioredoxin_dom"/>
</dbReference>
<dbReference type="EC" id="5.99.1.4" evidence="1"/>
<dbReference type="RefSeq" id="WP_011046146.1">
    <property type="nucleotide sequence ID" value="NZ_CP076685.1"/>
</dbReference>
<dbReference type="GO" id="GO:0004364">
    <property type="term" value="F:glutathione transferase activity"/>
    <property type="evidence" value="ECO:0007669"/>
    <property type="project" value="TreeGrafter"/>
</dbReference>
<dbReference type="GO" id="GO:1901170">
    <property type="term" value="P:naphthalene catabolic process"/>
    <property type="evidence" value="ECO:0007669"/>
    <property type="project" value="InterPro"/>
</dbReference>
<dbReference type="InterPro" id="IPR051924">
    <property type="entry name" value="GST_Kappa/NadH"/>
</dbReference>
<dbReference type="GO" id="GO:0018845">
    <property type="term" value="F:2-hydroxychromene-2-carboxylate isomerase activity"/>
    <property type="evidence" value="ECO:0007669"/>
    <property type="project" value="UniProtKB-UniRule"/>
</dbReference>
<dbReference type="EMBL" id="JABXIY010000048">
    <property type="protein sequence ID" value="NVK98559.1"/>
    <property type="molecule type" value="Genomic_DNA"/>
</dbReference>
<dbReference type="GO" id="GO:0006749">
    <property type="term" value="P:glutathione metabolic process"/>
    <property type="evidence" value="ECO:0007669"/>
    <property type="project" value="TreeGrafter"/>
</dbReference>
<evidence type="ECO:0000313" key="4">
    <source>
        <dbReference type="EMBL" id="NVK98559.1"/>
    </source>
</evidence>
<comment type="similarity">
    <text evidence="1">Belongs to the GST superfamily. NadH family.</text>
</comment>
<dbReference type="PANTHER" id="PTHR42943:SF2">
    <property type="entry name" value="GLUTATHIONE S-TRANSFERASE KAPPA 1"/>
    <property type="match status" value="1"/>
</dbReference>
<dbReference type="SUPFAM" id="SSF52833">
    <property type="entry name" value="Thioredoxin-like"/>
    <property type="match status" value="1"/>
</dbReference>
<protein>
    <recommendedName>
        <fullName evidence="1">2-hydroxychromene-2-carboxylate isomerase</fullName>
        <ecNumber evidence="1">5.99.1.4</ecNumber>
    </recommendedName>
</protein>
<accession>A0A850LLF3</accession>
<dbReference type="GO" id="GO:0004602">
    <property type="term" value="F:glutathione peroxidase activity"/>
    <property type="evidence" value="ECO:0007669"/>
    <property type="project" value="TreeGrafter"/>
</dbReference>
<dbReference type="AlphaFoldDB" id="A0A850LLF3"/>
<evidence type="ECO:0000256" key="1">
    <source>
        <dbReference type="PIRNR" id="PIRNR006386"/>
    </source>
</evidence>
<keyword evidence="1 4" id="KW-0413">Isomerase</keyword>
<dbReference type="Pfam" id="PF01323">
    <property type="entry name" value="DSBA"/>
    <property type="match status" value="1"/>
</dbReference>
<proteinExistence type="inferred from homology"/>
<comment type="caution">
    <text evidence="4">The sequence shown here is derived from an EMBL/GenBank/DDBJ whole genome shotgun (WGS) entry which is preliminary data.</text>
</comment>
<evidence type="ECO:0000256" key="2">
    <source>
        <dbReference type="PIRSR" id="PIRSR006386-1"/>
    </source>
</evidence>